<feature type="compositionally biased region" description="Low complexity" evidence="1">
    <location>
        <begin position="365"/>
        <end position="376"/>
    </location>
</feature>
<evidence type="ECO:0000256" key="2">
    <source>
        <dbReference type="SAM" id="Phobius"/>
    </source>
</evidence>
<feature type="signal peptide" evidence="3">
    <location>
        <begin position="1"/>
        <end position="19"/>
    </location>
</feature>
<accession>A0A7S1AZ14</accession>
<protein>
    <submittedName>
        <fullName evidence="4">Uncharacterized protein</fullName>
    </submittedName>
</protein>
<keyword evidence="2" id="KW-0812">Transmembrane</keyword>
<feature type="chain" id="PRO_5030671912" evidence="3">
    <location>
        <begin position="20"/>
        <end position="517"/>
    </location>
</feature>
<sequence length="517" mass="56877">MVVHWWFVHVALLGRLLHAAPYFDPILTIEKLDANPKIWVMVVTLPLAHFGEGSQSAVIDTVHIGIDQMDMLPWEITWSRAVTSSRHAMAFERVAAERIATHVLEECPDCTSGSGFCCPYGSQRSPTDMTSEQQSQHCLAWDSGEWEAYRLQEGRTHYTFVVNISRPLSLRSNDFGNVHTNWDIDSDGYVHVSGYGTGGGDSSVDLSPNEVLNLTAPGINEKIMFVPLVTEDDLDNAVLLPPESVDFTGETLVNGVDNDTWVLADMCNQSAGWDLEQVLNISKRKQFQQEAGNRTEALMSGFCLGRAKREVFDQNVSYIDCPFLIDEFYSRVTIYITLWPTSADSGASPPTSADSGARPPAGVKPTPSRPRNNRNNGTLVDAGESVHRQQTQSLPETVTAENTAVIVGGFLVVVLFFGILCAFAQADSPLSCLGWQGEITMRQTSEHEEAFALDFVRRRRTHRPHRVLLGTPPVTSMQHVGPIRVPTILEAPPTGDCAQTETPVGCDGPPTTTVEDH</sequence>
<organism evidence="4">
    <name type="scientific">Noctiluca scintillans</name>
    <name type="common">Sea sparkle</name>
    <name type="synonym">Red tide dinoflagellate</name>
    <dbReference type="NCBI Taxonomy" id="2966"/>
    <lineage>
        <taxon>Eukaryota</taxon>
        <taxon>Sar</taxon>
        <taxon>Alveolata</taxon>
        <taxon>Dinophyceae</taxon>
        <taxon>Noctilucales</taxon>
        <taxon>Noctilucaceae</taxon>
        <taxon>Noctiluca</taxon>
    </lineage>
</organism>
<reference evidence="4" key="1">
    <citation type="submission" date="2021-01" db="EMBL/GenBank/DDBJ databases">
        <authorList>
            <person name="Corre E."/>
            <person name="Pelletier E."/>
            <person name="Niang G."/>
            <person name="Scheremetjew M."/>
            <person name="Finn R."/>
            <person name="Kale V."/>
            <person name="Holt S."/>
            <person name="Cochrane G."/>
            <person name="Meng A."/>
            <person name="Brown T."/>
            <person name="Cohen L."/>
        </authorList>
    </citation>
    <scope>NUCLEOTIDE SEQUENCE</scope>
</reference>
<dbReference type="EMBL" id="HBFQ01062070">
    <property type="protein sequence ID" value="CAD8869660.1"/>
    <property type="molecule type" value="Transcribed_RNA"/>
</dbReference>
<evidence type="ECO:0000256" key="1">
    <source>
        <dbReference type="SAM" id="MobiDB-lite"/>
    </source>
</evidence>
<name>A0A7S1AZ14_NOCSC</name>
<feature type="region of interest" description="Disordered" evidence="1">
    <location>
        <begin position="343"/>
        <end position="394"/>
    </location>
</feature>
<evidence type="ECO:0000313" key="4">
    <source>
        <dbReference type="EMBL" id="CAD8869660.1"/>
    </source>
</evidence>
<keyword evidence="2" id="KW-0472">Membrane</keyword>
<proteinExistence type="predicted"/>
<keyword evidence="3" id="KW-0732">Signal</keyword>
<feature type="region of interest" description="Disordered" evidence="1">
    <location>
        <begin position="492"/>
        <end position="517"/>
    </location>
</feature>
<gene>
    <name evidence="4" type="ORF">NSCI0253_LOCUS44016</name>
</gene>
<keyword evidence="2" id="KW-1133">Transmembrane helix</keyword>
<feature type="transmembrane region" description="Helical" evidence="2">
    <location>
        <begin position="404"/>
        <end position="424"/>
    </location>
</feature>
<dbReference type="AlphaFoldDB" id="A0A7S1AZ14"/>
<feature type="compositionally biased region" description="Polar residues" evidence="1">
    <location>
        <begin position="343"/>
        <end position="354"/>
    </location>
</feature>
<evidence type="ECO:0000256" key="3">
    <source>
        <dbReference type="SAM" id="SignalP"/>
    </source>
</evidence>